<comment type="caution">
    <text evidence="2">The sequence shown here is derived from an EMBL/GenBank/DDBJ whole genome shotgun (WGS) entry which is preliminary data.</text>
</comment>
<dbReference type="Proteomes" id="UP000282211">
    <property type="component" value="Unassembled WGS sequence"/>
</dbReference>
<gene>
    <name evidence="2" type="ORF">DES40_1790</name>
</gene>
<feature type="signal peptide" evidence="1">
    <location>
        <begin position="1"/>
        <end position="25"/>
    </location>
</feature>
<keyword evidence="1" id="KW-0732">Signal</keyword>
<sequence length="671" mass="74231">MFYRRGHNLIAIALASLVLSPIAYAQSGPSKLTPAEMIICQNAKQCLDILARHDEKSFDYSVLIEAFSRLGNQGRNALMRALRDKDKNLSHRAALILARAEFNYGPSEQAFIAETWVRGASATLSKVMEQQYTPTLREAFINTLNHSDSSIRQASRTGIYVGENISRPNKALTPPFNAKPNLYPALAKAALDNPTAEIANFISAYPLQRSQSILARLLRSEKEDVVFAAYQGLYDINPESAFETLLSTLRELKAGDEPIALALGDLLARRHQNRADGFYLQFASELIEDTAMPKLAQMAAVHAIMEQGQSKNQATISLPNAVNVGSLLKSLIQIQNTIPRQYSEALYNKLGTQSEVLIPQLFDGFSVLGDQNIEHFISALTSPPNKKEELNQAATTVLLQLLDNKADWRLASRSAQILSENKVQSALPTLRKIASHSLFSEFRIRALAAIDTLNGKSDFQAQFDKHANRLLENSDSCTIQPTDFSVKARQLPFFKPSELAFGYRTERASLTSAVPTKKGWLAGYDKGEWSGGLVAYDTLAGTDKLILGSKTSKFIIPNIKAIMPKMPTPLGQYSSHFWAVSGLNHLSLNHSFVISITDNDGDYFIKHHLRLPRVPSAIAQQKDGSVLFGFGDKPEKFNRYDIYQPPLRLWPDGKLTDACTGTPKSATGVMR</sequence>
<dbReference type="InterPro" id="IPR011989">
    <property type="entry name" value="ARM-like"/>
</dbReference>
<name>A0A420WDP7_9PROT</name>
<dbReference type="InterPro" id="IPR016024">
    <property type="entry name" value="ARM-type_fold"/>
</dbReference>
<reference evidence="2 3" key="1">
    <citation type="submission" date="2018-10" db="EMBL/GenBank/DDBJ databases">
        <title>Genomic Encyclopedia of Type Strains, Phase IV (KMG-IV): sequencing the most valuable type-strain genomes for metagenomic binning, comparative biology and taxonomic classification.</title>
        <authorList>
            <person name="Goeker M."/>
        </authorList>
    </citation>
    <scope>NUCLEOTIDE SEQUENCE [LARGE SCALE GENOMIC DNA]</scope>
    <source>
        <strain evidence="2 3">DSM 22008</strain>
    </source>
</reference>
<evidence type="ECO:0000313" key="3">
    <source>
        <dbReference type="Proteomes" id="UP000282211"/>
    </source>
</evidence>
<proteinExistence type="predicted"/>
<keyword evidence="3" id="KW-1185">Reference proteome</keyword>
<organism evidence="2 3">
    <name type="scientific">Litorimonas taeanensis</name>
    <dbReference type="NCBI Taxonomy" id="568099"/>
    <lineage>
        <taxon>Bacteria</taxon>
        <taxon>Pseudomonadati</taxon>
        <taxon>Pseudomonadota</taxon>
        <taxon>Alphaproteobacteria</taxon>
        <taxon>Maricaulales</taxon>
        <taxon>Robiginitomaculaceae</taxon>
    </lineage>
</organism>
<dbReference type="OrthoDB" id="7055541at2"/>
<evidence type="ECO:0008006" key="4">
    <source>
        <dbReference type="Google" id="ProtNLM"/>
    </source>
</evidence>
<dbReference type="InParanoid" id="A0A420WDP7"/>
<dbReference type="RefSeq" id="WP_121100961.1">
    <property type="nucleotide sequence ID" value="NZ_RBII01000002.1"/>
</dbReference>
<dbReference type="AlphaFoldDB" id="A0A420WDP7"/>
<protein>
    <recommendedName>
        <fullName evidence="4">HEAT repeat protein</fullName>
    </recommendedName>
</protein>
<evidence type="ECO:0000256" key="1">
    <source>
        <dbReference type="SAM" id="SignalP"/>
    </source>
</evidence>
<evidence type="ECO:0000313" key="2">
    <source>
        <dbReference type="EMBL" id="RKQ69012.1"/>
    </source>
</evidence>
<feature type="chain" id="PRO_5019064148" description="HEAT repeat protein" evidence="1">
    <location>
        <begin position="26"/>
        <end position="671"/>
    </location>
</feature>
<dbReference type="EMBL" id="RBII01000002">
    <property type="protein sequence ID" value="RKQ69012.1"/>
    <property type="molecule type" value="Genomic_DNA"/>
</dbReference>
<dbReference type="Gene3D" id="1.25.10.10">
    <property type="entry name" value="Leucine-rich Repeat Variant"/>
    <property type="match status" value="1"/>
</dbReference>
<accession>A0A420WDP7</accession>
<dbReference type="SUPFAM" id="SSF48371">
    <property type="entry name" value="ARM repeat"/>
    <property type="match status" value="1"/>
</dbReference>